<organism evidence="6 7">
    <name type="scientific">Rarispira pelagica</name>
    <dbReference type="NCBI Taxonomy" id="3141764"/>
    <lineage>
        <taxon>Bacteria</taxon>
        <taxon>Pseudomonadati</taxon>
        <taxon>Spirochaetota</taxon>
        <taxon>Spirochaetia</taxon>
        <taxon>Winmispirales</taxon>
        <taxon>Winmispiraceae</taxon>
        <taxon>Rarispira</taxon>
    </lineage>
</organism>
<dbReference type="InterPro" id="IPR036451">
    <property type="entry name" value="CblAdoTrfase-like_sf"/>
</dbReference>
<sequence length="186" mass="21160">MIDFEGVTTRGGDGGLSSLASGRRLSKNELVFDVLGGIDELSSWLGLVKAYLQEKDSFLYSCLEKIQSRLIIAAGQVAEAEYIPDKDRISNYDVEELEKWEKWFMERVELPDHFILPGKNIVSAHADVSRTVCRRLERLFVAYCRDDSSTPLSIVMKYINRLSDFLFVVARWLENPSQKDSTISTL</sequence>
<feature type="domain" description="Cobalamin adenosyltransferase-like" evidence="5">
    <location>
        <begin position="8"/>
        <end position="173"/>
    </location>
</feature>
<comment type="catalytic activity">
    <reaction evidence="4">
        <text>2 cob(II)alamin + reduced [electron-transfer flavoprotein] + 2 ATP = 2 adenosylcob(III)alamin + 2 triphosphate + oxidized [electron-transfer flavoprotein] + 3 H(+)</text>
        <dbReference type="Rhea" id="RHEA:28671"/>
        <dbReference type="Rhea" id="RHEA-COMP:10685"/>
        <dbReference type="Rhea" id="RHEA-COMP:10686"/>
        <dbReference type="ChEBI" id="CHEBI:15378"/>
        <dbReference type="ChEBI" id="CHEBI:16304"/>
        <dbReference type="ChEBI" id="CHEBI:18036"/>
        <dbReference type="ChEBI" id="CHEBI:18408"/>
        <dbReference type="ChEBI" id="CHEBI:30616"/>
        <dbReference type="ChEBI" id="CHEBI:57692"/>
        <dbReference type="ChEBI" id="CHEBI:58307"/>
        <dbReference type="EC" id="2.5.1.17"/>
    </reaction>
</comment>
<dbReference type="PANTHER" id="PTHR12213:SF0">
    <property type="entry name" value="CORRINOID ADENOSYLTRANSFERASE MMAB"/>
    <property type="match status" value="1"/>
</dbReference>
<reference evidence="6 7" key="1">
    <citation type="submission" date="2024-03" db="EMBL/GenBank/DDBJ databases">
        <title>Ignisphaera cupida sp. nov., a hyperthermophilic hydrolytic archaeon from a hot spring of Kamchatka, and proposal of Ignisphaeraceae fam. nov.</title>
        <authorList>
            <person name="Podosokorskaya O.A."/>
            <person name="Elcheninov A.G."/>
            <person name="Maltseva A.I."/>
            <person name="Zayulina K.S."/>
            <person name="Novikov A."/>
            <person name="Merkel A.Y."/>
        </authorList>
    </citation>
    <scope>NUCLEOTIDE SEQUENCE [LARGE SCALE GENOMIC DNA]</scope>
    <source>
        <strain evidence="6 7">38H-sp</strain>
    </source>
</reference>
<dbReference type="EMBL" id="JBCHKQ010000006">
    <property type="protein sequence ID" value="MEM5948850.1"/>
    <property type="molecule type" value="Genomic_DNA"/>
</dbReference>
<keyword evidence="2 4" id="KW-0547">Nucleotide-binding</keyword>
<dbReference type="GO" id="GO:0008817">
    <property type="term" value="F:corrinoid adenosyltransferase activity"/>
    <property type="evidence" value="ECO:0007669"/>
    <property type="project" value="UniProtKB-EC"/>
</dbReference>
<evidence type="ECO:0000256" key="2">
    <source>
        <dbReference type="ARBA" id="ARBA00022741"/>
    </source>
</evidence>
<dbReference type="RefSeq" id="WP_420070303.1">
    <property type="nucleotide sequence ID" value="NZ_JBCHKQ010000006.1"/>
</dbReference>
<evidence type="ECO:0000256" key="4">
    <source>
        <dbReference type="RuleBase" id="RU366026"/>
    </source>
</evidence>
<dbReference type="SUPFAM" id="SSF89028">
    <property type="entry name" value="Cobalamin adenosyltransferase-like"/>
    <property type="match status" value="1"/>
</dbReference>
<protein>
    <recommendedName>
        <fullName evidence="4">Corrinoid adenosyltransferase</fullName>
        <ecNumber evidence="4">2.5.1.17</ecNumber>
    </recommendedName>
    <alternativeName>
        <fullName evidence="4">Cob(II)alamin adenosyltransferase</fullName>
    </alternativeName>
    <alternativeName>
        <fullName evidence="4">Cob(II)yrinic acid a,c-diamide adenosyltransferase</fullName>
    </alternativeName>
    <alternativeName>
        <fullName evidence="4">Cobinamide/cobalamin adenosyltransferase</fullName>
    </alternativeName>
</protein>
<comment type="pathway">
    <text evidence="4">Cofactor biosynthesis; adenosylcobalamin biosynthesis; adenosylcobalamin from cob(II)yrinate a,c-diamide: step 2/7.</text>
</comment>
<comment type="similarity">
    <text evidence="4">Belongs to the Cob(I)alamin adenosyltransferase family.</text>
</comment>
<dbReference type="Gene3D" id="1.20.1200.10">
    <property type="entry name" value="Cobalamin adenosyltransferase-like"/>
    <property type="match status" value="1"/>
</dbReference>
<comment type="caution">
    <text evidence="6">The sequence shown here is derived from an EMBL/GenBank/DDBJ whole genome shotgun (WGS) entry which is preliminary data.</text>
</comment>
<keyword evidence="1 4" id="KW-0808">Transferase</keyword>
<dbReference type="InterPro" id="IPR016030">
    <property type="entry name" value="CblAdoTrfase-like"/>
</dbReference>
<dbReference type="EC" id="2.5.1.17" evidence="4"/>
<dbReference type="PANTHER" id="PTHR12213">
    <property type="entry name" value="CORRINOID ADENOSYLTRANSFERASE"/>
    <property type="match status" value="1"/>
</dbReference>
<keyword evidence="3 4" id="KW-0067">ATP-binding</keyword>
<evidence type="ECO:0000259" key="5">
    <source>
        <dbReference type="Pfam" id="PF01923"/>
    </source>
</evidence>
<dbReference type="InterPro" id="IPR029499">
    <property type="entry name" value="PduO-typ"/>
</dbReference>
<dbReference type="Proteomes" id="UP001466331">
    <property type="component" value="Unassembled WGS sequence"/>
</dbReference>
<dbReference type="NCBIfam" id="TIGR00636">
    <property type="entry name" value="PduO_Nterm"/>
    <property type="match status" value="1"/>
</dbReference>
<name>A0ABU9UFT8_9SPIR</name>
<keyword evidence="7" id="KW-1185">Reference proteome</keyword>
<evidence type="ECO:0000313" key="7">
    <source>
        <dbReference type="Proteomes" id="UP001466331"/>
    </source>
</evidence>
<evidence type="ECO:0000313" key="6">
    <source>
        <dbReference type="EMBL" id="MEM5948850.1"/>
    </source>
</evidence>
<evidence type="ECO:0000256" key="3">
    <source>
        <dbReference type="ARBA" id="ARBA00022840"/>
    </source>
</evidence>
<keyword evidence="4" id="KW-0169">Cobalamin biosynthesis</keyword>
<proteinExistence type="inferred from homology"/>
<accession>A0ABU9UFT8</accession>
<evidence type="ECO:0000256" key="1">
    <source>
        <dbReference type="ARBA" id="ARBA00022679"/>
    </source>
</evidence>
<gene>
    <name evidence="6" type="ORF">WKV44_09890</name>
</gene>
<dbReference type="Pfam" id="PF01923">
    <property type="entry name" value="Cob_adeno_trans"/>
    <property type="match status" value="1"/>
</dbReference>
<comment type="catalytic activity">
    <reaction evidence="4">
        <text>2 cob(II)yrinate a,c diamide + reduced [electron-transfer flavoprotein] + 2 ATP = 2 adenosylcob(III)yrinate a,c-diamide + 2 triphosphate + oxidized [electron-transfer flavoprotein] + 3 H(+)</text>
        <dbReference type="Rhea" id="RHEA:11528"/>
        <dbReference type="Rhea" id="RHEA-COMP:10685"/>
        <dbReference type="Rhea" id="RHEA-COMP:10686"/>
        <dbReference type="ChEBI" id="CHEBI:15378"/>
        <dbReference type="ChEBI" id="CHEBI:18036"/>
        <dbReference type="ChEBI" id="CHEBI:30616"/>
        <dbReference type="ChEBI" id="CHEBI:57692"/>
        <dbReference type="ChEBI" id="CHEBI:58307"/>
        <dbReference type="ChEBI" id="CHEBI:58503"/>
        <dbReference type="ChEBI" id="CHEBI:58537"/>
        <dbReference type="EC" id="2.5.1.17"/>
    </reaction>
</comment>